<reference evidence="1" key="1">
    <citation type="journal article" date="2014" name="Front. Microbiol.">
        <title>High frequency of phylogenetically diverse reductive dehalogenase-homologous genes in deep subseafloor sedimentary metagenomes.</title>
        <authorList>
            <person name="Kawai M."/>
            <person name="Futagami T."/>
            <person name="Toyoda A."/>
            <person name="Takaki Y."/>
            <person name="Nishi S."/>
            <person name="Hori S."/>
            <person name="Arai W."/>
            <person name="Tsubouchi T."/>
            <person name="Morono Y."/>
            <person name="Uchiyama I."/>
            <person name="Ito T."/>
            <person name="Fujiyama A."/>
            <person name="Inagaki F."/>
            <person name="Takami H."/>
        </authorList>
    </citation>
    <scope>NUCLEOTIDE SEQUENCE</scope>
    <source>
        <strain evidence="1">Expedition CK06-06</strain>
    </source>
</reference>
<organism evidence="1">
    <name type="scientific">marine sediment metagenome</name>
    <dbReference type="NCBI Taxonomy" id="412755"/>
    <lineage>
        <taxon>unclassified sequences</taxon>
        <taxon>metagenomes</taxon>
        <taxon>ecological metagenomes</taxon>
    </lineage>
</organism>
<comment type="caution">
    <text evidence="1">The sequence shown here is derived from an EMBL/GenBank/DDBJ whole genome shotgun (WGS) entry which is preliminary data.</text>
</comment>
<protein>
    <submittedName>
        <fullName evidence="1">Uncharacterized protein</fullName>
    </submittedName>
</protein>
<gene>
    <name evidence="1" type="ORF">S03H2_27830</name>
</gene>
<dbReference type="AlphaFoldDB" id="X1G4K6"/>
<accession>X1G4K6</accession>
<dbReference type="EMBL" id="BARU01016754">
    <property type="protein sequence ID" value="GAH52177.1"/>
    <property type="molecule type" value="Genomic_DNA"/>
</dbReference>
<evidence type="ECO:0000313" key="1">
    <source>
        <dbReference type="EMBL" id="GAH52177.1"/>
    </source>
</evidence>
<sequence>MIAPLVKIAKDGTVGIEVGRGLGREWKEDEVLESLSALEEATKSVLHLCHSWLVTKDIAGKRRKGINALYPPDSTAYP</sequence>
<name>X1G4K6_9ZZZZ</name>
<proteinExistence type="predicted"/>